<feature type="transmembrane region" description="Helical" evidence="1">
    <location>
        <begin position="60"/>
        <end position="80"/>
    </location>
</feature>
<accession>A0A5J6MDP5</accession>
<feature type="transmembrane region" description="Helical" evidence="1">
    <location>
        <begin position="341"/>
        <end position="360"/>
    </location>
</feature>
<dbReference type="AlphaFoldDB" id="A0A5J6MDP5"/>
<keyword evidence="1" id="KW-1133">Transmembrane helix</keyword>
<dbReference type="RefSeq" id="WP_151175994.1">
    <property type="nucleotide sequence ID" value="NZ_CP042906.1"/>
</dbReference>
<dbReference type="OrthoDB" id="9770040at2"/>
<sequence length="396" mass="41795">MNTIGADIGGDSMPTLLTQGFRPFFFAAGFWSAAALAFWIIMFATGIAAPSRFDPLTWHIHEMLFGFVMAAIAGFLLTAIPNWTQRLPVRGGPLALLAGLWLLGRIVCLVSAELPAWLAIAADLSFPVVLVGVVAREIVAGRNWRNLPMVAPVIVLGFANLLMHLESAGVAVPSGLGWRLGLAAVVVLVSVVAGRIVPSFTRNWLAKRQSPDLPAPHGLIDRVALGVLHAGLFGWAFFPSVEAIGGLLLLGAALNLWRLLRWRGGATAAEPLVLILHVGYAWLVLGAALLGAAMLDTPVPQSAAIHALTAGAIGTMILAVMTRATRGHTGRDLTADRVTSLIYVLVSLAAATRVAAAFSTDMIMPLLIASACFWIAAFGGFLLHYGPMLLGSRGAR</sequence>
<dbReference type="EMBL" id="CP042906">
    <property type="protein sequence ID" value="QEX15553.1"/>
    <property type="molecule type" value="Genomic_DNA"/>
</dbReference>
<dbReference type="Pfam" id="PF05940">
    <property type="entry name" value="NnrS"/>
    <property type="match status" value="1"/>
</dbReference>
<evidence type="ECO:0000256" key="1">
    <source>
        <dbReference type="SAM" id="Phobius"/>
    </source>
</evidence>
<reference evidence="2 3" key="1">
    <citation type="submission" date="2019-08" db="EMBL/GenBank/DDBJ databases">
        <title>Hyperibacter terrae gen. nov., sp. nov. and Hyperibacter viscosus sp. nov., two new members in the family Rhodospirillaceae isolated from the rhizosphere of Hypericum perforatum.</title>
        <authorList>
            <person name="Noviana Z."/>
        </authorList>
    </citation>
    <scope>NUCLEOTIDE SEQUENCE [LARGE SCALE GENOMIC DNA]</scope>
    <source>
        <strain evidence="2 3">R5913</strain>
    </source>
</reference>
<gene>
    <name evidence="2" type="ORF">FRZ44_08380</name>
</gene>
<feature type="transmembrane region" description="Helical" evidence="1">
    <location>
        <begin position="92"/>
        <end position="112"/>
    </location>
</feature>
<feature type="transmembrane region" description="Helical" evidence="1">
    <location>
        <begin position="301"/>
        <end position="320"/>
    </location>
</feature>
<proteinExistence type="predicted"/>
<dbReference type="KEGG" id="htq:FRZ44_08380"/>
<feature type="transmembrane region" description="Helical" evidence="1">
    <location>
        <begin position="177"/>
        <end position="198"/>
    </location>
</feature>
<feature type="transmembrane region" description="Helical" evidence="1">
    <location>
        <begin position="118"/>
        <end position="135"/>
    </location>
</feature>
<dbReference type="Proteomes" id="UP000326202">
    <property type="component" value="Chromosome"/>
</dbReference>
<feature type="transmembrane region" description="Helical" evidence="1">
    <location>
        <begin position="147"/>
        <end position="165"/>
    </location>
</feature>
<keyword evidence="1" id="KW-0472">Membrane</keyword>
<feature type="transmembrane region" description="Helical" evidence="1">
    <location>
        <begin position="272"/>
        <end position="295"/>
    </location>
</feature>
<feature type="transmembrane region" description="Helical" evidence="1">
    <location>
        <begin position="24"/>
        <end position="48"/>
    </location>
</feature>
<organism evidence="2 3">
    <name type="scientific">Hypericibacter terrae</name>
    <dbReference type="NCBI Taxonomy" id="2602015"/>
    <lineage>
        <taxon>Bacteria</taxon>
        <taxon>Pseudomonadati</taxon>
        <taxon>Pseudomonadota</taxon>
        <taxon>Alphaproteobacteria</taxon>
        <taxon>Rhodospirillales</taxon>
        <taxon>Dongiaceae</taxon>
        <taxon>Hypericibacter</taxon>
    </lineage>
</organism>
<dbReference type="InterPro" id="IPR010266">
    <property type="entry name" value="NnrS"/>
</dbReference>
<feature type="transmembrane region" description="Helical" evidence="1">
    <location>
        <begin position="243"/>
        <end position="260"/>
    </location>
</feature>
<evidence type="ECO:0000313" key="2">
    <source>
        <dbReference type="EMBL" id="QEX15553.1"/>
    </source>
</evidence>
<protein>
    <submittedName>
        <fullName evidence="2">Short-chain dehydrogenase</fullName>
    </submittedName>
</protein>
<evidence type="ECO:0000313" key="3">
    <source>
        <dbReference type="Proteomes" id="UP000326202"/>
    </source>
</evidence>
<keyword evidence="1" id="KW-0812">Transmembrane</keyword>
<feature type="transmembrane region" description="Helical" evidence="1">
    <location>
        <begin position="219"/>
        <end position="237"/>
    </location>
</feature>
<name>A0A5J6MDP5_9PROT</name>
<feature type="transmembrane region" description="Helical" evidence="1">
    <location>
        <begin position="366"/>
        <end position="386"/>
    </location>
</feature>
<keyword evidence="3" id="KW-1185">Reference proteome</keyword>